<dbReference type="Proteomes" id="UP000182077">
    <property type="component" value="Unassembled WGS sequence"/>
</dbReference>
<gene>
    <name evidence="1" type="ORF">RV04_GL001485</name>
</gene>
<organism evidence="1 2">
    <name type="scientific">Enterococcus hermanniensis</name>
    <dbReference type="NCBI Taxonomy" id="249189"/>
    <lineage>
        <taxon>Bacteria</taxon>
        <taxon>Bacillati</taxon>
        <taxon>Bacillota</taxon>
        <taxon>Bacilli</taxon>
        <taxon>Lactobacillales</taxon>
        <taxon>Enterococcaceae</taxon>
        <taxon>Enterococcus</taxon>
    </lineage>
</organism>
<proteinExistence type="predicted"/>
<comment type="caution">
    <text evidence="1">The sequence shown here is derived from an EMBL/GenBank/DDBJ whole genome shotgun (WGS) entry which is preliminary data.</text>
</comment>
<evidence type="ECO:0000313" key="1">
    <source>
        <dbReference type="EMBL" id="OJG46319.1"/>
    </source>
</evidence>
<keyword evidence="2" id="KW-1185">Reference proteome</keyword>
<reference evidence="1 2" key="1">
    <citation type="submission" date="2014-12" db="EMBL/GenBank/DDBJ databases">
        <title>Draft genome sequences of 29 type strains of Enterococci.</title>
        <authorList>
            <person name="Zhong Z."/>
            <person name="Sun Z."/>
            <person name="Liu W."/>
            <person name="Zhang W."/>
            <person name="Zhang H."/>
        </authorList>
    </citation>
    <scope>NUCLEOTIDE SEQUENCE [LARGE SCALE GENOMIC DNA]</scope>
    <source>
        <strain evidence="1 2">DSM 17122</strain>
    </source>
</reference>
<dbReference type="EMBL" id="JXKQ01000003">
    <property type="protein sequence ID" value="OJG46319.1"/>
    <property type="molecule type" value="Genomic_DNA"/>
</dbReference>
<dbReference type="AlphaFoldDB" id="A0A1L8TPR5"/>
<protein>
    <submittedName>
        <fullName evidence="1">Uncharacterized protein</fullName>
    </submittedName>
</protein>
<accession>A0A1L8TPR5</accession>
<sequence>MGANEEVLKRILGYDMGANGEFVVNEKQALVAKAMFARAVLGFPYSDSATVEPVGDVGDLNANRERF</sequence>
<name>A0A1L8TPR5_9ENTE</name>
<evidence type="ECO:0000313" key="2">
    <source>
        <dbReference type="Proteomes" id="UP000182077"/>
    </source>
</evidence>